<reference evidence="1 2" key="1">
    <citation type="submission" date="2023-01" db="EMBL/GenBank/DDBJ databases">
        <title>Complete genome sequence of Marinomonas pontica strain 200518_36.</title>
        <authorList>
            <person name="Ueki S."/>
            <person name="Gajardo G."/>
            <person name="Maruyama F."/>
        </authorList>
    </citation>
    <scope>NUCLEOTIDE SEQUENCE [LARGE SCALE GENOMIC DNA]</scope>
    <source>
        <strain evidence="1 2">200518_36</strain>
    </source>
</reference>
<organism evidence="1 2">
    <name type="scientific">Marinomonas pontica</name>
    <dbReference type="NCBI Taxonomy" id="264739"/>
    <lineage>
        <taxon>Bacteria</taxon>
        <taxon>Pseudomonadati</taxon>
        <taxon>Pseudomonadota</taxon>
        <taxon>Gammaproteobacteria</taxon>
        <taxon>Oceanospirillales</taxon>
        <taxon>Oceanospirillaceae</taxon>
        <taxon>Marinomonas</taxon>
    </lineage>
</organism>
<proteinExistence type="predicted"/>
<evidence type="ECO:0000313" key="1">
    <source>
        <dbReference type="EMBL" id="BDX03364.1"/>
    </source>
</evidence>
<evidence type="ECO:0000313" key="2">
    <source>
        <dbReference type="Proteomes" id="UP001307608"/>
    </source>
</evidence>
<name>A0ABM8FGE7_9GAMM</name>
<sequence length="262" mass="29187">MIDINNPAGRYYEILRKAKGKGDDLKVRQVWAQVLDEEEGDDSSITKKIIEVYQLGEEVKGLIGMSEGVNKELYLSSFPQIERAIFPLNLNTTWKGQKQQLNDGVMTRLQFCSELLSSIYTEEQLQDDDLAQVTNLIDELFSTVLESSLEGGIRITLLEEIERLRTALSMYKIKGAKGLKQSLQSTIGMVVANQTELSNVANSNPDVIERLGKLIDKVDSFTAKALKVHKALTKPVRFLIGLVTDSNDLLPEEPEPADATDA</sequence>
<gene>
    <name evidence="1" type="ORF">MACH16_21120</name>
</gene>
<dbReference type="Proteomes" id="UP001307608">
    <property type="component" value="Chromosome"/>
</dbReference>
<dbReference type="RefSeq" id="WP_338267803.1">
    <property type="nucleotide sequence ID" value="NZ_AP027271.1"/>
</dbReference>
<dbReference type="EMBL" id="AP027271">
    <property type="protein sequence ID" value="BDX03364.1"/>
    <property type="molecule type" value="Genomic_DNA"/>
</dbReference>
<protein>
    <submittedName>
        <fullName evidence="1">Uncharacterized protein</fullName>
    </submittedName>
</protein>
<keyword evidence="2" id="KW-1185">Reference proteome</keyword>
<accession>A0ABM8FGE7</accession>